<organism evidence="2 3">
    <name type="scientific">Popillia japonica</name>
    <name type="common">Japanese beetle</name>
    <dbReference type="NCBI Taxonomy" id="7064"/>
    <lineage>
        <taxon>Eukaryota</taxon>
        <taxon>Metazoa</taxon>
        <taxon>Ecdysozoa</taxon>
        <taxon>Arthropoda</taxon>
        <taxon>Hexapoda</taxon>
        <taxon>Insecta</taxon>
        <taxon>Pterygota</taxon>
        <taxon>Neoptera</taxon>
        <taxon>Endopterygota</taxon>
        <taxon>Coleoptera</taxon>
        <taxon>Polyphaga</taxon>
        <taxon>Scarabaeiformia</taxon>
        <taxon>Scarabaeidae</taxon>
        <taxon>Rutelinae</taxon>
        <taxon>Popillia</taxon>
    </lineage>
</organism>
<dbReference type="AlphaFoldDB" id="A0AAW1L465"/>
<evidence type="ECO:0000256" key="1">
    <source>
        <dbReference type="SAM" id="MobiDB-lite"/>
    </source>
</evidence>
<evidence type="ECO:0000313" key="3">
    <source>
        <dbReference type="Proteomes" id="UP001458880"/>
    </source>
</evidence>
<feature type="region of interest" description="Disordered" evidence="1">
    <location>
        <begin position="1"/>
        <end position="20"/>
    </location>
</feature>
<name>A0AAW1L465_POPJA</name>
<comment type="caution">
    <text evidence="2">The sequence shown here is derived from an EMBL/GenBank/DDBJ whole genome shotgun (WGS) entry which is preliminary data.</text>
</comment>
<reference evidence="2 3" key="1">
    <citation type="journal article" date="2024" name="BMC Genomics">
        <title>De novo assembly and annotation of Popillia japonica's genome with initial clues to its potential as an invasive pest.</title>
        <authorList>
            <person name="Cucini C."/>
            <person name="Boschi S."/>
            <person name="Funari R."/>
            <person name="Cardaioli E."/>
            <person name="Iannotti N."/>
            <person name="Marturano G."/>
            <person name="Paoli F."/>
            <person name="Bruttini M."/>
            <person name="Carapelli A."/>
            <person name="Frati F."/>
            <person name="Nardi F."/>
        </authorList>
    </citation>
    <scope>NUCLEOTIDE SEQUENCE [LARGE SCALE GENOMIC DNA]</scope>
    <source>
        <strain evidence="2">DMR45628</strain>
    </source>
</reference>
<dbReference type="Proteomes" id="UP001458880">
    <property type="component" value="Unassembled WGS sequence"/>
</dbReference>
<dbReference type="EMBL" id="JASPKY010000179">
    <property type="protein sequence ID" value="KAK9727409.1"/>
    <property type="molecule type" value="Genomic_DNA"/>
</dbReference>
<keyword evidence="3" id="KW-1185">Reference proteome</keyword>
<evidence type="ECO:0000313" key="2">
    <source>
        <dbReference type="EMBL" id="KAK9727409.1"/>
    </source>
</evidence>
<gene>
    <name evidence="2" type="ORF">QE152_g19181</name>
</gene>
<sequence>MTVVSADDSENAQTKNKRSPLEHGHVEFGIPFLKATHNVPAIIDHVKTDLKPVKKVVSIKEPHHAHFRDEWIPGHVHDHSFIPGHFQHILLPSHTIYLDDAVVVSHDYDLPYRHHYGGFGVGLDTGGHGSGHGFHIWHAYSI</sequence>
<protein>
    <submittedName>
        <fullName evidence="2">Uncharacterized protein</fullName>
    </submittedName>
</protein>
<proteinExistence type="predicted"/>
<accession>A0AAW1L465</accession>